<evidence type="ECO:0000256" key="3">
    <source>
        <dbReference type="ARBA" id="ARBA00022679"/>
    </source>
</evidence>
<evidence type="ECO:0000256" key="4">
    <source>
        <dbReference type="ARBA" id="ARBA00022692"/>
    </source>
</evidence>
<feature type="transmembrane region" description="Helical" evidence="7">
    <location>
        <begin position="413"/>
        <end position="434"/>
    </location>
</feature>
<gene>
    <name evidence="9" type="ORF">DM02DRAFT_707323</name>
</gene>
<evidence type="ECO:0000313" key="10">
    <source>
        <dbReference type="Proteomes" id="UP000244855"/>
    </source>
</evidence>
<dbReference type="EMBL" id="KZ805368">
    <property type="protein sequence ID" value="PVI00767.1"/>
    <property type="molecule type" value="Genomic_DNA"/>
</dbReference>
<feature type="domain" description="Glycosyltransferase 2-like" evidence="8">
    <location>
        <begin position="206"/>
        <end position="388"/>
    </location>
</feature>
<name>A0A2V1DRH6_9PLEO</name>
<feature type="transmembrane region" description="Helical" evidence="7">
    <location>
        <begin position="67"/>
        <end position="89"/>
    </location>
</feature>
<evidence type="ECO:0000256" key="5">
    <source>
        <dbReference type="ARBA" id="ARBA00022989"/>
    </source>
</evidence>
<reference evidence="9 10" key="1">
    <citation type="journal article" date="2018" name="Sci. Rep.">
        <title>Comparative genomics provides insights into the lifestyle and reveals functional heterogeneity of dark septate endophytic fungi.</title>
        <authorList>
            <person name="Knapp D.G."/>
            <person name="Nemeth J.B."/>
            <person name="Barry K."/>
            <person name="Hainaut M."/>
            <person name="Henrissat B."/>
            <person name="Johnson J."/>
            <person name="Kuo A."/>
            <person name="Lim J.H.P."/>
            <person name="Lipzen A."/>
            <person name="Nolan M."/>
            <person name="Ohm R.A."/>
            <person name="Tamas L."/>
            <person name="Grigoriev I.V."/>
            <person name="Spatafora J.W."/>
            <person name="Nagy L.G."/>
            <person name="Kovacs G.M."/>
        </authorList>
    </citation>
    <scope>NUCLEOTIDE SEQUENCE [LARGE SCALE GENOMIC DNA]</scope>
    <source>
        <strain evidence="9 10">DSE2036</strain>
    </source>
</reference>
<comment type="subcellular location">
    <subcellularLocation>
        <location evidence="1">Membrane</location>
        <topology evidence="1">Multi-pass membrane protein</topology>
    </subcellularLocation>
</comment>
<dbReference type="Proteomes" id="UP000244855">
    <property type="component" value="Unassembled WGS sequence"/>
</dbReference>
<dbReference type="GO" id="GO:0016757">
    <property type="term" value="F:glycosyltransferase activity"/>
    <property type="evidence" value="ECO:0007669"/>
    <property type="project" value="UniProtKB-KW"/>
</dbReference>
<dbReference type="InterPro" id="IPR050321">
    <property type="entry name" value="Glycosyltr_2/OpgH_subfam"/>
</dbReference>
<evidence type="ECO:0000259" key="8">
    <source>
        <dbReference type="Pfam" id="PF13632"/>
    </source>
</evidence>
<feature type="transmembrane region" description="Helical" evidence="7">
    <location>
        <begin position="21"/>
        <end position="39"/>
    </location>
</feature>
<feature type="transmembrane region" description="Helical" evidence="7">
    <location>
        <begin position="381"/>
        <end position="401"/>
    </location>
</feature>
<dbReference type="SUPFAM" id="SSF53448">
    <property type="entry name" value="Nucleotide-diphospho-sugar transferases"/>
    <property type="match status" value="1"/>
</dbReference>
<sequence>MGRIVRVTVDRIRLRQAVWRFLSPSALGTIISLGAYIGYRFKCLISAQVAVNSGKPIAQAGNAQSLVVAWIFFAAELLALIPDVLPYLLRVIAFRLPDRTKLVMIGDNVPNVDVLITCCREDLDVILDTTRAACALDYPRDRFRVFVCDDGASAEVRNEIQHLHHTYPNVYYVARIKDPLIKDYKAGNLNHALHYSRHLPFPLTGLDADMIPEPHWLRTMMPHLIDDPDVALACPPQTFYDIPDNDPLTQTMDQFAGTTELVNDAVGHADCLGSGYVARRSAIDSIGGFPVESLSEDVCCSATLLGAGWKTAFVECPLQYGSVPDSFVAHIKQRTRWFVGHIQTAVLFRLRLFGNRGRRLTPSQRLAGIVFDLRQIIQIPLFLNYILVPFALLSGSSLVTWREDYELKWLIRTVVIFLFCRWFHQVIVGIIFYLGRGWYDVRLPSYDAELEQWMAPYIFMAWLRSFILPTRLGGVKAGFTASGSVCSDLQERDALRRAPLMRRIRISVFHHWVWIHVLLIIACLGGVSLTCIRAIIGFEHVPNMVPLPSPSNITDQMTYLLARIGWPPLLWFQHVCSALVPVMYMFNPPTTPPRETLLVRDEETQIAYPRIDARVVKRDSGTAWRYIRSGLAILYAGVLLVLSEVLL</sequence>
<feature type="transmembrane region" description="Helical" evidence="7">
    <location>
        <begin position="626"/>
        <end position="646"/>
    </location>
</feature>
<dbReference type="PANTHER" id="PTHR43867">
    <property type="entry name" value="CELLULOSE SYNTHASE CATALYTIC SUBUNIT A [UDP-FORMING]"/>
    <property type="match status" value="1"/>
</dbReference>
<keyword evidence="5 7" id="KW-1133">Transmembrane helix</keyword>
<dbReference type="Pfam" id="PF13632">
    <property type="entry name" value="Glyco_trans_2_3"/>
    <property type="match status" value="1"/>
</dbReference>
<keyword evidence="3 9" id="KW-0808">Transferase</keyword>
<feature type="transmembrane region" description="Helical" evidence="7">
    <location>
        <begin position="569"/>
        <end position="586"/>
    </location>
</feature>
<evidence type="ECO:0000256" key="2">
    <source>
        <dbReference type="ARBA" id="ARBA00022676"/>
    </source>
</evidence>
<keyword evidence="10" id="KW-1185">Reference proteome</keyword>
<feature type="transmembrane region" description="Helical" evidence="7">
    <location>
        <begin position="512"/>
        <end position="536"/>
    </location>
</feature>
<dbReference type="OrthoDB" id="72851at2759"/>
<dbReference type="GO" id="GO:0016020">
    <property type="term" value="C:membrane"/>
    <property type="evidence" value="ECO:0007669"/>
    <property type="project" value="UniProtKB-SubCell"/>
</dbReference>
<keyword evidence="6 7" id="KW-0472">Membrane</keyword>
<dbReference type="AlphaFoldDB" id="A0A2V1DRH6"/>
<evidence type="ECO:0000256" key="1">
    <source>
        <dbReference type="ARBA" id="ARBA00004141"/>
    </source>
</evidence>
<accession>A0A2V1DRH6</accession>
<evidence type="ECO:0000256" key="6">
    <source>
        <dbReference type="ARBA" id="ARBA00023136"/>
    </source>
</evidence>
<dbReference type="STRING" id="97972.A0A2V1DRH6"/>
<protein>
    <submittedName>
        <fullName evidence="9">Glycosyltransferase family 2 protein</fullName>
    </submittedName>
</protein>
<dbReference type="InterPro" id="IPR029044">
    <property type="entry name" value="Nucleotide-diphossugar_trans"/>
</dbReference>
<keyword evidence="2" id="KW-0328">Glycosyltransferase</keyword>
<keyword evidence="4 7" id="KW-0812">Transmembrane</keyword>
<proteinExistence type="predicted"/>
<evidence type="ECO:0000313" key="9">
    <source>
        <dbReference type="EMBL" id="PVI00767.1"/>
    </source>
</evidence>
<dbReference type="CDD" id="cd06421">
    <property type="entry name" value="CESA_CelA_like"/>
    <property type="match status" value="1"/>
</dbReference>
<evidence type="ECO:0000256" key="7">
    <source>
        <dbReference type="SAM" id="Phobius"/>
    </source>
</evidence>
<dbReference type="Gene3D" id="3.90.550.10">
    <property type="entry name" value="Spore Coat Polysaccharide Biosynthesis Protein SpsA, Chain A"/>
    <property type="match status" value="1"/>
</dbReference>
<dbReference type="PANTHER" id="PTHR43867:SF2">
    <property type="entry name" value="CELLULOSE SYNTHASE CATALYTIC SUBUNIT A [UDP-FORMING]"/>
    <property type="match status" value="1"/>
</dbReference>
<dbReference type="InterPro" id="IPR001173">
    <property type="entry name" value="Glyco_trans_2-like"/>
</dbReference>
<organism evidence="9 10">
    <name type="scientific">Periconia macrospinosa</name>
    <dbReference type="NCBI Taxonomy" id="97972"/>
    <lineage>
        <taxon>Eukaryota</taxon>
        <taxon>Fungi</taxon>
        <taxon>Dikarya</taxon>
        <taxon>Ascomycota</taxon>
        <taxon>Pezizomycotina</taxon>
        <taxon>Dothideomycetes</taxon>
        <taxon>Pleosporomycetidae</taxon>
        <taxon>Pleosporales</taxon>
        <taxon>Massarineae</taxon>
        <taxon>Periconiaceae</taxon>
        <taxon>Periconia</taxon>
    </lineage>
</organism>